<dbReference type="EMBL" id="MTYJ01000113">
    <property type="protein sequence ID" value="OQV13957.1"/>
    <property type="molecule type" value="Genomic_DNA"/>
</dbReference>
<accession>A0A1W0WFJ9</accession>
<organism evidence="2 3">
    <name type="scientific">Hypsibius exemplaris</name>
    <name type="common">Freshwater tardigrade</name>
    <dbReference type="NCBI Taxonomy" id="2072580"/>
    <lineage>
        <taxon>Eukaryota</taxon>
        <taxon>Metazoa</taxon>
        <taxon>Ecdysozoa</taxon>
        <taxon>Tardigrada</taxon>
        <taxon>Eutardigrada</taxon>
        <taxon>Parachela</taxon>
        <taxon>Hypsibioidea</taxon>
        <taxon>Hypsibiidae</taxon>
        <taxon>Hypsibius</taxon>
    </lineage>
</organism>
<name>A0A1W0WFJ9_HYPEX</name>
<protein>
    <recommendedName>
        <fullName evidence="4">WAP domain-containing protein</fullName>
    </recommendedName>
</protein>
<gene>
    <name evidence="2" type="ORF">BV898_11839</name>
</gene>
<feature type="chain" id="PRO_5012845429" description="WAP domain-containing protein" evidence="1">
    <location>
        <begin position="22"/>
        <end position="86"/>
    </location>
</feature>
<comment type="caution">
    <text evidence="2">The sequence shown here is derived from an EMBL/GenBank/DDBJ whole genome shotgun (WGS) entry which is preliminary data.</text>
</comment>
<evidence type="ECO:0000256" key="1">
    <source>
        <dbReference type="SAM" id="SignalP"/>
    </source>
</evidence>
<evidence type="ECO:0000313" key="2">
    <source>
        <dbReference type="EMBL" id="OQV13957.1"/>
    </source>
</evidence>
<feature type="signal peptide" evidence="1">
    <location>
        <begin position="1"/>
        <end position="21"/>
    </location>
</feature>
<keyword evidence="3" id="KW-1185">Reference proteome</keyword>
<evidence type="ECO:0008006" key="4">
    <source>
        <dbReference type="Google" id="ProtNLM"/>
    </source>
</evidence>
<sequence length="86" mass="9334">MSTKIMAMFLVMFVFVHYAAAASRHCTWHGTAPICFPSCPSDKFAIKENNCGKAKIACCVTGKKKLCCPVTLKGQITPEQAEAIAH</sequence>
<reference evidence="3" key="1">
    <citation type="submission" date="2017-01" db="EMBL/GenBank/DDBJ databases">
        <title>Comparative genomics of anhydrobiosis in the tardigrade Hypsibius dujardini.</title>
        <authorList>
            <person name="Yoshida Y."/>
            <person name="Koutsovoulos G."/>
            <person name="Laetsch D."/>
            <person name="Stevens L."/>
            <person name="Kumar S."/>
            <person name="Horikawa D."/>
            <person name="Ishino K."/>
            <person name="Komine S."/>
            <person name="Tomita M."/>
            <person name="Blaxter M."/>
            <person name="Arakawa K."/>
        </authorList>
    </citation>
    <scope>NUCLEOTIDE SEQUENCE [LARGE SCALE GENOMIC DNA]</scope>
    <source>
        <strain evidence="3">Z151</strain>
    </source>
</reference>
<proteinExistence type="predicted"/>
<dbReference type="OrthoDB" id="6378219at2759"/>
<evidence type="ECO:0000313" key="3">
    <source>
        <dbReference type="Proteomes" id="UP000192578"/>
    </source>
</evidence>
<keyword evidence="1" id="KW-0732">Signal</keyword>
<dbReference type="Proteomes" id="UP000192578">
    <property type="component" value="Unassembled WGS sequence"/>
</dbReference>
<dbReference type="AlphaFoldDB" id="A0A1W0WFJ9"/>